<protein>
    <submittedName>
        <fullName evidence="1">Uncharacterized protein</fullName>
    </submittedName>
</protein>
<evidence type="ECO:0000313" key="2">
    <source>
        <dbReference type="Proteomes" id="UP000613452"/>
    </source>
</evidence>
<organism evidence="1 2">
    <name type="scientific">Bacillus cereus</name>
    <dbReference type="NCBI Taxonomy" id="1396"/>
    <lineage>
        <taxon>Bacteria</taxon>
        <taxon>Bacillati</taxon>
        <taxon>Bacillota</taxon>
        <taxon>Bacilli</taxon>
        <taxon>Bacillales</taxon>
        <taxon>Bacillaceae</taxon>
        <taxon>Bacillus</taxon>
        <taxon>Bacillus cereus group</taxon>
    </lineage>
</organism>
<dbReference type="EMBL" id="JAEFBZ010000007">
    <property type="protein sequence ID" value="MBK1611800.1"/>
    <property type="molecule type" value="Genomic_DNA"/>
</dbReference>
<name>A0ABD4LMR6_BACCE</name>
<gene>
    <name evidence="1" type="ORF">JCR31_28630</name>
</gene>
<dbReference type="Gene3D" id="2.10.10.90">
    <property type="match status" value="1"/>
</dbReference>
<proteinExistence type="predicted"/>
<dbReference type="Proteomes" id="UP000613452">
    <property type="component" value="Unassembled WGS sequence"/>
</dbReference>
<sequence>MANRSTFPEKIDSFVELFDLPPSKVVHAKRFQELKMKPTLNATEQAELNGLVVSLGNYIITPETWNKFADALVNVQTFFTQEVMKFIEAKQVLWAGYVKDFAHQGVYNASVQYKFQNMVTYNGDLYLCTKDAKGIVPTNTANWQKISTKGDKGDVGLNTYYKGEYSATVAYKVGDAVSYQGNIFYCSKDTTAGTAPTNIANWFLFDKTIVSRTAPTAPQQGLLWIELLD</sequence>
<evidence type="ECO:0000313" key="1">
    <source>
        <dbReference type="EMBL" id="MBK1611800.1"/>
    </source>
</evidence>
<dbReference type="AlphaFoldDB" id="A0ABD4LMR6"/>
<comment type="caution">
    <text evidence="1">The sequence shown here is derived from an EMBL/GenBank/DDBJ whole genome shotgun (WGS) entry which is preliminary data.</text>
</comment>
<accession>A0ABD4LMR6</accession>
<reference evidence="1 2" key="1">
    <citation type="submission" date="2020-12" db="EMBL/GenBank/DDBJ databases">
        <title>Genome assembly for a thermostable protease producing Bacillus cereus MAKP1 strain isolated from chicken gut.</title>
        <authorList>
            <person name="Malaviya A."/>
        </authorList>
    </citation>
    <scope>NUCLEOTIDE SEQUENCE [LARGE SCALE GENOMIC DNA]</scope>
    <source>
        <strain evidence="1 2">MAKP1</strain>
    </source>
</reference>